<organism evidence="1">
    <name type="scientific">Siphoviridae sp. ctMgg26</name>
    <dbReference type="NCBI Taxonomy" id="2825462"/>
    <lineage>
        <taxon>Viruses</taxon>
        <taxon>Duplodnaviria</taxon>
        <taxon>Heunggongvirae</taxon>
        <taxon>Uroviricota</taxon>
        <taxon>Caudoviricetes</taxon>
    </lineage>
</organism>
<protein>
    <submittedName>
        <fullName evidence="1">Uncharacterized protein</fullName>
    </submittedName>
</protein>
<accession>A0A8S5Q0L2</accession>
<evidence type="ECO:0000313" key="1">
    <source>
        <dbReference type="EMBL" id="DAE12283.1"/>
    </source>
</evidence>
<sequence length="69" mass="7959">MSIAKTKAEIQRDYEKRTGYAARKKYEASNVTRINLALNNKTDADILQKLESVPNKQGFIKESIRKNMK</sequence>
<proteinExistence type="predicted"/>
<dbReference type="EMBL" id="BK015546">
    <property type="protein sequence ID" value="DAE12283.1"/>
    <property type="molecule type" value="Genomic_DNA"/>
</dbReference>
<reference evidence="1" key="1">
    <citation type="journal article" date="2021" name="Proc. Natl. Acad. Sci. U.S.A.">
        <title>A Catalog of Tens of Thousands of Viruses from Human Metagenomes Reveals Hidden Associations with Chronic Diseases.</title>
        <authorList>
            <person name="Tisza M.J."/>
            <person name="Buck C.B."/>
        </authorList>
    </citation>
    <scope>NUCLEOTIDE SEQUENCE</scope>
    <source>
        <strain evidence="1">CtMgg26</strain>
    </source>
</reference>
<name>A0A8S5Q0L2_9CAUD</name>